<proteinExistence type="predicted"/>
<dbReference type="AlphaFoldDB" id="A0A0G1FHL2"/>
<evidence type="ECO:0000313" key="2">
    <source>
        <dbReference type="Proteomes" id="UP000034543"/>
    </source>
</evidence>
<dbReference type="Proteomes" id="UP000034543">
    <property type="component" value="Unassembled WGS sequence"/>
</dbReference>
<accession>A0A0G1FHL2</accession>
<dbReference type="Gene3D" id="3.90.550.10">
    <property type="entry name" value="Spore Coat Polysaccharide Biosynthesis Protein SpsA, Chain A"/>
    <property type="match status" value="1"/>
</dbReference>
<evidence type="ECO:0000313" key="1">
    <source>
        <dbReference type="EMBL" id="KKS86328.1"/>
    </source>
</evidence>
<gene>
    <name evidence="1" type="ORF">UV59_C0001G0051</name>
</gene>
<organism evidence="1 2">
    <name type="scientific">Candidatus Gottesmanbacteria bacterium GW2011_GWA1_43_11</name>
    <dbReference type="NCBI Taxonomy" id="1618436"/>
    <lineage>
        <taxon>Bacteria</taxon>
        <taxon>Candidatus Gottesmaniibacteriota</taxon>
    </lineage>
</organism>
<dbReference type="InterPro" id="IPR029044">
    <property type="entry name" value="Nucleotide-diphossugar_trans"/>
</dbReference>
<comment type="caution">
    <text evidence="1">The sequence shown here is derived from an EMBL/GenBank/DDBJ whole genome shotgun (WGS) entry which is preliminary data.</text>
</comment>
<dbReference type="GO" id="GO:0008168">
    <property type="term" value="F:methyltransferase activity"/>
    <property type="evidence" value="ECO:0007669"/>
    <property type="project" value="UniProtKB-KW"/>
</dbReference>
<reference evidence="1 2" key="1">
    <citation type="journal article" date="2015" name="Nature">
        <title>rRNA introns, odd ribosomes, and small enigmatic genomes across a large radiation of phyla.</title>
        <authorList>
            <person name="Brown C.T."/>
            <person name="Hug L.A."/>
            <person name="Thomas B.C."/>
            <person name="Sharon I."/>
            <person name="Castelle C.J."/>
            <person name="Singh A."/>
            <person name="Wilkins M.J."/>
            <person name="Williams K.H."/>
            <person name="Banfield J.F."/>
        </authorList>
    </citation>
    <scope>NUCLEOTIDE SEQUENCE [LARGE SCALE GENOMIC DNA]</scope>
</reference>
<dbReference type="STRING" id="1618436.UV59_C0001G0051"/>
<keyword evidence="1" id="KW-0808">Transferase</keyword>
<dbReference type="EMBL" id="LCFB01000001">
    <property type="protein sequence ID" value="KKS86328.1"/>
    <property type="molecule type" value="Genomic_DNA"/>
</dbReference>
<dbReference type="GO" id="GO:0032259">
    <property type="term" value="P:methylation"/>
    <property type="evidence" value="ECO:0007669"/>
    <property type="project" value="UniProtKB-KW"/>
</dbReference>
<name>A0A0G1FHL2_9BACT</name>
<protein>
    <submittedName>
        <fullName evidence="1">Methyltransferase FkbM family</fullName>
    </submittedName>
</protein>
<keyword evidence="1" id="KW-0489">Methyltransferase</keyword>
<dbReference type="SUPFAM" id="SSF53448">
    <property type="entry name" value="Nucleotide-diphospho-sugar transferases"/>
    <property type="match status" value="1"/>
</dbReference>
<sequence length="325" mass="38035">MKPYLSIIVTGRNDDYGLRFKYRLKLFFKSLLNQLDNWSISAEIIVVEWNPPRARENISSVLKKWFAFTPVPIRVIEVSPRQHRNFVNSDRIPLFEYIAKNTGVRRAKGEYILVTNPDILFPGKLIQFIANRQLEKNTFYRIDRIDYKLPSGFNSANITEQFKLAKRFAFSLHTLGCGIRLRTSLPFPIRMQLGYINAVLMRRLIRKQGKLIDRVHANVAGDFMLMHRTQWNKLRGFPEKPTNTYMDCYLCFSVAAIGLRQYIFPSSFSLFHLEHTRPTTKRPKISVSQLVNDYRQILNHDQSPILNNSNWGLSSQKLHEVRIAK</sequence>